<sequence length="318" mass="34262">MQMRGMLALILALVLTTAIASALPSIEVASGNTTLRWSSTADKQYQVYASDNLSRPLLEWEEVGPWFAGNGSELSVQEAVQSKRFFVVEERDSFAIDVAGAGYGTTGNSWTYQIIDSRENDVPFTATYNVVGTENYEGDDAIKVVASSEDHPSVDPWEQTLYILNDFSAGLYQLGGVNPESGAETNYTAGPFQITSAAKWPLLLNNFTPGVAVDADYTHSFYGAVDNTITHRISSFTLPGDSEPSTAIEVTSVFTATVSVRVVFFTYNYNVTSTTVDKYVDGVGLVSKVSDVIIEGVGGAQEVDPISVSVTLTAYSQP</sequence>
<dbReference type="InParanoid" id="A0A317ZDR1"/>
<protein>
    <submittedName>
        <fullName evidence="2">Uncharacterized protein</fullName>
    </submittedName>
</protein>
<dbReference type="AlphaFoldDB" id="A0A317ZDR1"/>
<comment type="caution">
    <text evidence="2">The sequence shown here is derived from an EMBL/GenBank/DDBJ whole genome shotgun (WGS) entry which is preliminary data.</text>
</comment>
<evidence type="ECO:0000313" key="3">
    <source>
        <dbReference type="Proteomes" id="UP000247099"/>
    </source>
</evidence>
<feature type="signal peptide" evidence="1">
    <location>
        <begin position="1"/>
        <end position="22"/>
    </location>
</feature>
<dbReference type="Proteomes" id="UP000247099">
    <property type="component" value="Unassembled WGS sequence"/>
</dbReference>
<dbReference type="EMBL" id="QHJQ01000009">
    <property type="protein sequence ID" value="PXA03484.1"/>
    <property type="molecule type" value="Genomic_DNA"/>
</dbReference>
<keyword evidence="3" id="KW-1185">Reference proteome</keyword>
<keyword evidence="1" id="KW-0732">Signal</keyword>
<feature type="chain" id="PRO_5016252062" evidence="1">
    <location>
        <begin position="23"/>
        <end position="318"/>
    </location>
</feature>
<evidence type="ECO:0000256" key="1">
    <source>
        <dbReference type="SAM" id="SignalP"/>
    </source>
</evidence>
<proteinExistence type="predicted"/>
<accession>A0A317ZDR1</accession>
<reference evidence="2 3" key="1">
    <citation type="submission" date="2018-05" db="EMBL/GenBank/DDBJ databases">
        <title>Coraliomargarita sinensis sp. nov., isolated from a marine solar saltern.</title>
        <authorList>
            <person name="Zhou L.Y."/>
        </authorList>
    </citation>
    <scope>NUCLEOTIDE SEQUENCE [LARGE SCALE GENOMIC DNA]</scope>
    <source>
        <strain evidence="2 3">WN38</strain>
    </source>
</reference>
<gene>
    <name evidence="2" type="ORF">DDZ13_12400</name>
</gene>
<evidence type="ECO:0000313" key="2">
    <source>
        <dbReference type="EMBL" id="PXA03484.1"/>
    </source>
</evidence>
<name>A0A317ZDR1_9BACT</name>
<organism evidence="2 3">
    <name type="scientific">Coraliomargarita sinensis</name>
    <dbReference type="NCBI Taxonomy" id="2174842"/>
    <lineage>
        <taxon>Bacteria</taxon>
        <taxon>Pseudomonadati</taxon>
        <taxon>Verrucomicrobiota</taxon>
        <taxon>Opitutia</taxon>
        <taxon>Puniceicoccales</taxon>
        <taxon>Coraliomargaritaceae</taxon>
        <taxon>Coraliomargarita</taxon>
    </lineage>
</organism>